<feature type="region of interest" description="Disordered" evidence="1">
    <location>
        <begin position="23"/>
        <end position="55"/>
    </location>
</feature>
<dbReference type="KEGG" id="nha:Nham_1028"/>
<dbReference type="eggNOG" id="COG4318">
    <property type="taxonomic scope" value="Bacteria"/>
</dbReference>
<dbReference type="RefSeq" id="WP_011509572.1">
    <property type="nucleotide sequence ID" value="NC_007964.1"/>
</dbReference>
<organism evidence="2 3">
    <name type="scientific">Nitrobacter hamburgensis (strain DSM 10229 / NCIMB 13809 / X14)</name>
    <dbReference type="NCBI Taxonomy" id="323097"/>
    <lineage>
        <taxon>Bacteria</taxon>
        <taxon>Pseudomonadati</taxon>
        <taxon>Pseudomonadota</taxon>
        <taxon>Alphaproteobacteria</taxon>
        <taxon>Hyphomicrobiales</taxon>
        <taxon>Nitrobacteraceae</taxon>
        <taxon>Nitrobacter</taxon>
    </lineage>
</organism>
<dbReference type="HOGENOM" id="CLU_3027682_0_0_5"/>
<sequence>MALGFSLAYAFLTVLDNRAGMHPFDTSGRRRPYNDLPKSVDKLVRQTMPLDHRRR</sequence>
<proteinExistence type="predicted"/>
<dbReference type="Proteomes" id="UP000001953">
    <property type="component" value="Chromosome"/>
</dbReference>
<evidence type="ECO:0000313" key="2">
    <source>
        <dbReference type="EMBL" id="ABE61876.1"/>
    </source>
</evidence>
<accession>Q1QPH1</accession>
<dbReference type="STRING" id="323097.Nham_1028"/>
<evidence type="ECO:0000313" key="3">
    <source>
        <dbReference type="Proteomes" id="UP000001953"/>
    </source>
</evidence>
<protein>
    <submittedName>
        <fullName evidence="2">Uncharacterized protein</fullName>
    </submittedName>
</protein>
<dbReference type="Pfam" id="PF08857">
    <property type="entry name" value="ParBc_2"/>
    <property type="match status" value="1"/>
</dbReference>
<dbReference type="InterPro" id="IPR036086">
    <property type="entry name" value="ParB/Sulfiredoxin_sf"/>
</dbReference>
<name>Q1QPH1_NITHX</name>
<dbReference type="InterPro" id="IPR014956">
    <property type="entry name" value="ParBc_2"/>
</dbReference>
<evidence type="ECO:0000256" key="1">
    <source>
        <dbReference type="SAM" id="MobiDB-lite"/>
    </source>
</evidence>
<gene>
    <name evidence="2" type="ordered locus">Nham_1028</name>
</gene>
<reference evidence="2 3" key="1">
    <citation type="submission" date="2006-03" db="EMBL/GenBank/DDBJ databases">
        <title>Complete sequence of chromosome of Nitrobacter hamburgensis X14.</title>
        <authorList>
            <consortium name="US DOE Joint Genome Institute"/>
            <person name="Copeland A."/>
            <person name="Lucas S."/>
            <person name="Lapidus A."/>
            <person name="Barry K."/>
            <person name="Detter J.C."/>
            <person name="Glavina del Rio T."/>
            <person name="Hammon N."/>
            <person name="Israni S."/>
            <person name="Dalin E."/>
            <person name="Tice H."/>
            <person name="Pitluck S."/>
            <person name="Chain P."/>
            <person name="Malfatti S."/>
            <person name="Shin M."/>
            <person name="Vergez L."/>
            <person name="Schmutz J."/>
            <person name="Larimer F."/>
            <person name="Land M."/>
            <person name="Hauser L."/>
            <person name="Kyrpides N."/>
            <person name="Ivanova N."/>
            <person name="Ward B."/>
            <person name="Arp D."/>
            <person name="Klotz M."/>
            <person name="Stein L."/>
            <person name="O'Mullan G."/>
            <person name="Starkenburg S."/>
            <person name="Sayavedra L."/>
            <person name="Poret-Peterson A.T."/>
            <person name="Gentry M.E."/>
            <person name="Bruce D."/>
            <person name="Richardson P."/>
        </authorList>
    </citation>
    <scope>NUCLEOTIDE SEQUENCE [LARGE SCALE GENOMIC DNA]</scope>
    <source>
        <strain evidence="3">DSM 10229 / NCIMB 13809 / X14</strain>
    </source>
</reference>
<keyword evidence="3" id="KW-1185">Reference proteome</keyword>
<dbReference type="EMBL" id="CP000319">
    <property type="protein sequence ID" value="ABE61876.1"/>
    <property type="molecule type" value="Genomic_DNA"/>
</dbReference>
<dbReference type="SUPFAM" id="SSF110849">
    <property type="entry name" value="ParB/Sulfiredoxin"/>
    <property type="match status" value="1"/>
</dbReference>
<dbReference type="AlphaFoldDB" id="Q1QPH1"/>